<dbReference type="SUPFAM" id="SSF51206">
    <property type="entry name" value="cAMP-binding domain-like"/>
    <property type="match status" value="1"/>
</dbReference>
<feature type="compositionally biased region" description="Basic and acidic residues" evidence="8">
    <location>
        <begin position="98"/>
        <end position="108"/>
    </location>
</feature>
<dbReference type="InterPro" id="IPR002645">
    <property type="entry name" value="STAS_dom"/>
</dbReference>
<proteinExistence type="predicted"/>
<feature type="transmembrane region" description="Helical" evidence="9">
    <location>
        <begin position="659"/>
        <end position="686"/>
    </location>
</feature>
<keyword evidence="4 9" id="KW-0812">Transmembrane</keyword>
<dbReference type="InterPro" id="IPR011547">
    <property type="entry name" value="SLC26A/SulP_dom"/>
</dbReference>
<organism evidence="12 13">
    <name type="scientific">Staphylotrichum longicolle</name>
    <dbReference type="NCBI Taxonomy" id="669026"/>
    <lineage>
        <taxon>Eukaryota</taxon>
        <taxon>Fungi</taxon>
        <taxon>Dikarya</taxon>
        <taxon>Ascomycota</taxon>
        <taxon>Pezizomycotina</taxon>
        <taxon>Sordariomycetes</taxon>
        <taxon>Sordariomycetidae</taxon>
        <taxon>Sordariales</taxon>
        <taxon>Chaetomiaceae</taxon>
        <taxon>Staphylotrichum</taxon>
    </lineage>
</organism>
<dbReference type="FunFam" id="3.30.750.24:FF:000012">
    <property type="entry name" value="Sulfate transporter family protein"/>
    <property type="match status" value="1"/>
</dbReference>
<feature type="compositionally biased region" description="Polar residues" evidence="8">
    <location>
        <begin position="857"/>
        <end position="874"/>
    </location>
</feature>
<dbReference type="PANTHER" id="PTHR43310">
    <property type="entry name" value="SULFATE TRANSPORTER YBAR-RELATED"/>
    <property type="match status" value="1"/>
</dbReference>
<evidence type="ECO:0000256" key="8">
    <source>
        <dbReference type="SAM" id="MobiDB-lite"/>
    </source>
</evidence>
<comment type="subcellular location">
    <subcellularLocation>
        <location evidence="1">Vacuole membrane</location>
        <topology evidence="1">Multi-pass membrane protein</topology>
    </subcellularLocation>
</comment>
<dbReference type="GO" id="GO:0000329">
    <property type="term" value="C:fungal-type vacuole membrane"/>
    <property type="evidence" value="ECO:0007669"/>
    <property type="project" value="UniProtKB-ARBA"/>
</dbReference>
<feature type="compositionally biased region" description="Basic and acidic residues" evidence="8">
    <location>
        <begin position="889"/>
        <end position="901"/>
    </location>
</feature>
<reference evidence="12" key="1">
    <citation type="submission" date="2023-02" db="EMBL/GenBank/DDBJ databases">
        <authorList>
            <person name="Palmer J.M."/>
        </authorList>
    </citation>
    <scope>NUCLEOTIDE SEQUENCE</scope>
    <source>
        <strain evidence="12">FW57</strain>
    </source>
</reference>
<feature type="domain" description="STAS" evidence="11">
    <location>
        <begin position="730"/>
        <end position="838"/>
    </location>
</feature>
<feature type="compositionally biased region" description="Polar residues" evidence="8">
    <location>
        <begin position="17"/>
        <end position="54"/>
    </location>
</feature>
<dbReference type="InterPro" id="IPR052706">
    <property type="entry name" value="Membrane-Transporter-like"/>
</dbReference>
<comment type="caution">
    <text evidence="12">The sequence shown here is derived from an EMBL/GenBank/DDBJ whole genome shotgun (WGS) entry which is preliminary data.</text>
</comment>
<keyword evidence="3" id="KW-0926">Vacuole</keyword>
<feature type="compositionally biased region" description="Acidic residues" evidence="8">
    <location>
        <begin position="190"/>
        <end position="199"/>
    </location>
</feature>
<name>A0AAD4F5J8_9PEZI</name>
<dbReference type="SMART" id="SM00100">
    <property type="entry name" value="cNMP"/>
    <property type="match status" value="1"/>
</dbReference>
<evidence type="ECO:0000256" key="4">
    <source>
        <dbReference type="ARBA" id="ARBA00022692"/>
    </source>
</evidence>
<accession>A0AAD4F5J8</accession>
<feature type="transmembrane region" description="Helical" evidence="9">
    <location>
        <begin position="303"/>
        <end position="323"/>
    </location>
</feature>
<dbReference type="FunFam" id="2.60.120.10:FF:000141">
    <property type="entry name" value="Sulfate transporter family protein"/>
    <property type="match status" value="1"/>
</dbReference>
<dbReference type="Pfam" id="PF01740">
    <property type="entry name" value="STAS"/>
    <property type="match status" value="1"/>
</dbReference>
<evidence type="ECO:0000256" key="6">
    <source>
        <dbReference type="ARBA" id="ARBA00022989"/>
    </source>
</evidence>
<dbReference type="InterPro" id="IPR014710">
    <property type="entry name" value="RmlC-like_jellyroll"/>
</dbReference>
<dbReference type="Pfam" id="PF10494">
    <property type="entry name" value="Stk19"/>
    <property type="match status" value="2"/>
</dbReference>
<dbReference type="PROSITE" id="PS50042">
    <property type="entry name" value="CNMP_BINDING_3"/>
    <property type="match status" value="1"/>
</dbReference>
<keyword evidence="5" id="KW-0029">Amino-acid transport</keyword>
<feature type="transmembrane region" description="Helical" evidence="9">
    <location>
        <begin position="602"/>
        <end position="622"/>
    </location>
</feature>
<dbReference type="SUPFAM" id="SSF52091">
    <property type="entry name" value="SpoIIaa-like"/>
    <property type="match status" value="1"/>
</dbReference>
<dbReference type="CDD" id="cd07042">
    <property type="entry name" value="STAS_SulP_like_sulfate_transporter"/>
    <property type="match status" value="1"/>
</dbReference>
<dbReference type="Gene3D" id="3.30.750.24">
    <property type="entry name" value="STAS domain"/>
    <property type="match status" value="1"/>
</dbReference>
<protein>
    <recommendedName>
        <fullName evidence="14">Sulfate transporter</fullName>
    </recommendedName>
</protein>
<evidence type="ECO:0000256" key="2">
    <source>
        <dbReference type="ARBA" id="ARBA00022448"/>
    </source>
</evidence>
<dbReference type="Pfam" id="PF00027">
    <property type="entry name" value="cNMP_binding"/>
    <property type="match status" value="1"/>
</dbReference>
<dbReference type="InterPro" id="IPR000595">
    <property type="entry name" value="cNMP-bd_dom"/>
</dbReference>
<feature type="transmembrane region" description="Helical" evidence="9">
    <location>
        <begin position="628"/>
        <end position="647"/>
    </location>
</feature>
<evidence type="ECO:0000259" key="10">
    <source>
        <dbReference type="PROSITE" id="PS50042"/>
    </source>
</evidence>
<dbReference type="Pfam" id="PF00916">
    <property type="entry name" value="Sulfate_transp"/>
    <property type="match status" value="1"/>
</dbReference>
<dbReference type="EMBL" id="JAHCVI010000001">
    <property type="protein sequence ID" value="KAG7293154.1"/>
    <property type="molecule type" value="Genomic_DNA"/>
</dbReference>
<evidence type="ECO:0000256" key="9">
    <source>
        <dbReference type="SAM" id="Phobius"/>
    </source>
</evidence>
<dbReference type="InterPro" id="IPR018865">
    <property type="entry name" value="STK19-like"/>
</dbReference>
<feature type="transmembrane region" description="Helical" evidence="9">
    <location>
        <begin position="520"/>
        <end position="541"/>
    </location>
</feature>
<evidence type="ECO:0000259" key="11">
    <source>
        <dbReference type="PROSITE" id="PS50801"/>
    </source>
</evidence>
<feature type="transmembrane region" description="Helical" evidence="9">
    <location>
        <begin position="434"/>
        <end position="456"/>
    </location>
</feature>
<dbReference type="InterPro" id="IPR036513">
    <property type="entry name" value="STAS_dom_sf"/>
</dbReference>
<gene>
    <name evidence="12" type="ORF">NEMBOFW57_003200</name>
</gene>
<feature type="transmembrane region" description="Helical" evidence="9">
    <location>
        <begin position="468"/>
        <end position="487"/>
    </location>
</feature>
<feature type="compositionally biased region" description="Basic and acidic residues" evidence="8">
    <location>
        <begin position="208"/>
        <end position="221"/>
    </location>
</feature>
<dbReference type="Proteomes" id="UP001197093">
    <property type="component" value="Unassembled WGS sequence"/>
</dbReference>
<sequence length="1375" mass="150139">MSSPAFGYSPWGRRRSSVSSQPNDDEQPPTTSSPLQFARNSDNDAKQLSSSVGSVSHREPIRSFIHGSVRGHLAPLDSAQSARSVREDTAELASYILSDKKDSRENTFLRRARSTSASGARHSTEQASPDAGSARPAETITEVSEPPSPDESEEPAAEGPSMLTTMLKRSPPDKSYFYTQKEGPGHRDDDSDVESDGEDQATLTRVSTAEHRPLLVHRDTTDDPSEISPLLAARSRESQRGDYGVNQANGHAVDLEGQKHRSRRKWFGRTTDSLRNTKGRVASILPIVGNPKRWDRHLLWQNAVVAPVACLPAVVVGLLLNILDALSYVGSELIEVVPFFHNMAATITDIVGEDKPDAVIATTITSYALSSMLTGAVFYLMGKFKFGYLVGFIPRHILIGCIGGVGWFLIATGFEVTARMDGNLHYNFDTLKHLMQADTVPLWIIPLTLAVILFYGQSKITSKYFLPLYILAIPAAFYALAAALNVLNPDNLRDGGWVFEGPPAGEPWWYFYTLYKFNQIHWGAIAQCIPAMLALTFFGILHVPINVPALALNTGEDHANLDHELKLHGYSNFLSGMAGSIQNYLVYSNSLFFMRSGGNTRLAGLELAAFTFLVMLIGPSLIGFIPVMMVGVLIFDLGFELLLEAVWQPRKKLKLVEYFTVIAIVLVMGTYDFVVGIGVGILLAFMSLTFQTSRVSAIRASYSGDVVGSTVRRNPTQQHYLRQVGRQINIIKLSGYLFFGTIVGVEDRIRALIADDEFSKRPIKFLVLDLWLVTGIDYSAAEVFNTISRLLNGKGIELVISGVDPEHGLGRNLRAVGLGEDGIEVKLLPELNSALEYCENELLKTLYVNQEDSASSRTASSANLDVPTSQSASLPSCDMLGSSPRRDHRREAARKSLGHVESRRSPRWQSFKEPLRLMLQIFRDVSDKNEDFWFRAVRYFRRAEYPSGTVLFRRGERAEGFYLIESGILRAEYDLPQGGLFESIVAGTTCGELPFFSETNRTATCVVEMECVVWLMDEENWAKLQKEEPDVAQELLRISLKLTSERMNVMIGHNTLTIHHLILHSMFDPLPARNAGLGSQRVAAVLQFRAAVPRVVSTAHFQALLIASSSFGGAGTGAGLGARAAKSPAAAERAVAALVRAGTGRRVVVPTMKAAAGGGELFVLAADLEGMLARAEGLGDRGNAGRVRMDAGELGWREVDELVKAGFLTAVNEGGGGGGGGGVGVRARPEGRYGMISLETVARAAAGSEGDGGAGRRRVRSGARGFYVAVPGCGVFLKLVAAALEHLADLLRKTQYREMPESDLREKWDGGVVGDNEVALAKKIRGEFTGVMPGRTKKWKEFQGLAFNWVLQEAVGAGLVEIFETRSVGRGVRLT</sequence>
<evidence type="ECO:0000256" key="1">
    <source>
        <dbReference type="ARBA" id="ARBA00004128"/>
    </source>
</evidence>
<evidence type="ECO:0000313" key="13">
    <source>
        <dbReference type="Proteomes" id="UP001197093"/>
    </source>
</evidence>
<feature type="region of interest" description="Disordered" evidence="8">
    <location>
        <begin position="1"/>
        <end position="227"/>
    </location>
</feature>
<feature type="transmembrane region" description="Helical" evidence="9">
    <location>
        <begin position="392"/>
        <end position="414"/>
    </location>
</feature>
<evidence type="ECO:0000313" key="12">
    <source>
        <dbReference type="EMBL" id="KAG7293154.1"/>
    </source>
</evidence>
<evidence type="ECO:0008006" key="14">
    <source>
        <dbReference type="Google" id="ProtNLM"/>
    </source>
</evidence>
<keyword evidence="6 9" id="KW-1133">Transmembrane helix</keyword>
<keyword evidence="2" id="KW-0813">Transport</keyword>
<feature type="transmembrane region" description="Helical" evidence="9">
    <location>
        <begin position="358"/>
        <end position="380"/>
    </location>
</feature>
<evidence type="ECO:0000256" key="7">
    <source>
        <dbReference type="ARBA" id="ARBA00023136"/>
    </source>
</evidence>
<keyword evidence="7 9" id="KW-0472">Membrane</keyword>
<keyword evidence="13" id="KW-1185">Reference proteome</keyword>
<dbReference type="CDD" id="cd00038">
    <property type="entry name" value="CAP_ED"/>
    <property type="match status" value="1"/>
</dbReference>
<dbReference type="Gene3D" id="2.60.120.10">
    <property type="entry name" value="Jelly Rolls"/>
    <property type="match status" value="1"/>
</dbReference>
<evidence type="ECO:0000256" key="5">
    <source>
        <dbReference type="ARBA" id="ARBA00022970"/>
    </source>
</evidence>
<dbReference type="PANTHER" id="PTHR43310:SF4">
    <property type="entry name" value="AFR304WP"/>
    <property type="match status" value="1"/>
</dbReference>
<feature type="domain" description="Cyclic nucleotide-binding" evidence="10">
    <location>
        <begin position="945"/>
        <end position="1024"/>
    </location>
</feature>
<dbReference type="PROSITE" id="PS50801">
    <property type="entry name" value="STAS"/>
    <property type="match status" value="1"/>
</dbReference>
<evidence type="ECO:0000256" key="3">
    <source>
        <dbReference type="ARBA" id="ARBA00022554"/>
    </source>
</evidence>
<dbReference type="InterPro" id="IPR018490">
    <property type="entry name" value="cNMP-bd_dom_sf"/>
</dbReference>
<feature type="region of interest" description="Disordered" evidence="8">
    <location>
        <begin position="857"/>
        <end position="901"/>
    </location>
</feature>
<dbReference type="GO" id="GO:0034490">
    <property type="term" value="P:basic amino acid transmembrane import into vacuole"/>
    <property type="evidence" value="ECO:0007669"/>
    <property type="project" value="UniProtKB-ARBA"/>
</dbReference>